<proteinExistence type="predicted"/>
<evidence type="ECO:0000259" key="1">
    <source>
        <dbReference type="Pfam" id="PF13529"/>
    </source>
</evidence>
<comment type="caution">
    <text evidence="2">The sequence shown here is derived from an EMBL/GenBank/DDBJ whole genome shotgun (WGS) entry which is preliminary data.</text>
</comment>
<dbReference type="EMBL" id="MGFD01000006">
    <property type="protein sequence ID" value="OGL99638.1"/>
    <property type="molecule type" value="Genomic_DNA"/>
</dbReference>
<evidence type="ECO:0000313" key="3">
    <source>
        <dbReference type="Proteomes" id="UP000177331"/>
    </source>
</evidence>
<dbReference type="InterPro" id="IPR039564">
    <property type="entry name" value="Peptidase_C39-like"/>
</dbReference>
<organism evidence="2 3">
    <name type="scientific">Candidatus Uhrbacteria bacterium RIFOXYB2_FULL_45_11</name>
    <dbReference type="NCBI Taxonomy" id="1802421"/>
    <lineage>
        <taxon>Bacteria</taxon>
        <taxon>Candidatus Uhriibacteriota</taxon>
    </lineage>
</organism>
<dbReference type="AlphaFoldDB" id="A0A1F7WB70"/>
<feature type="domain" description="Peptidase C39-like" evidence="1">
    <location>
        <begin position="80"/>
        <end position="223"/>
    </location>
</feature>
<sequence>MQKKHLIIVAVLVLVFGIVAVRVLDAMRGQSAPKLPAPITYQEVEEINAKTVPTPATTKAVTQPKPSTAPSIRAAEMNLAVPFTVQAPVGDWGQPYQDACEEASVLMVKEYYANGPSVIDTNIAIKEILAMVALEDELFGYNIDTTVAETVLFAEKMYGLKAEILENPTVAQLKARLDKGQPIIFPAAGRVLKNPYFTPPGPLYHMAVIRGYTKNNQFIVNDPGTKRGNAFLYSFDTIMNAIHDWNGEADILEGKKLVIILHPQK</sequence>
<reference evidence="2 3" key="1">
    <citation type="journal article" date="2016" name="Nat. Commun.">
        <title>Thousands of microbial genomes shed light on interconnected biogeochemical processes in an aquifer system.</title>
        <authorList>
            <person name="Anantharaman K."/>
            <person name="Brown C.T."/>
            <person name="Hug L.A."/>
            <person name="Sharon I."/>
            <person name="Castelle C.J."/>
            <person name="Probst A.J."/>
            <person name="Thomas B.C."/>
            <person name="Singh A."/>
            <person name="Wilkins M.J."/>
            <person name="Karaoz U."/>
            <person name="Brodie E.L."/>
            <person name="Williams K.H."/>
            <person name="Hubbard S.S."/>
            <person name="Banfield J.F."/>
        </authorList>
    </citation>
    <scope>NUCLEOTIDE SEQUENCE [LARGE SCALE GENOMIC DNA]</scope>
</reference>
<dbReference type="Pfam" id="PF13529">
    <property type="entry name" value="Peptidase_C39_2"/>
    <property type="match status" value="1"/>
</dbReference>
<evidence type="ECO:0000313" key="2">
    <source>
        <dbReference type="EMBL" id="OGL99638.1"/>
    </source>
</evidence>
<dbReference type="STRING" id="1802421.A2318_01520"/>
<dbReference type="Gene3D" id="3.90.70.10">
    <property type="entry name" value="Cysteine proteinases"/>
    <property type="match status" value="1"/>
</dbReference>
<name>A0A1F7WB70_9BACT</name>
<accession>A0A1F7WB70</accession>
<protein>
    <recommendedName>
        <fullName evidence="1">Peptidase C39-like domain-containing protein</fullName>
    </recommendedName>
</protein>
<gene>
    <name evidence="2" type="ORF">A2318_01520</name>
</gene>
<dbReference type="Proteomes" id="UP000177331">
    <property type="component" value="Unassembled WGS sequence"/>
</dbReference>